<keyword evidence="6" id="KW-0456">Lyase</keyword>
<evidence type="ECO:0000313" key="7">
    <source>
        <dbReference type="Proteomes" id="UP000663651"/>
    </source>
</evidence>
<name>A0ABX7PZ76_9BACT</name>
<protein>
    <submittedName>
        <fullName evidence="6">Aconitate hydratase</fullName>
        <ecNumber evidence="6">4.2.1.3</ecNumber>
    </submittedName>
</protein>
<dbReference type="Pfam" id="PF00330">
    <property type="entry name" value="Aconitase"/>
    <property type="match status" value="1"/>
</dbReference>
<dbReference type="InterPro" id="IPR006250">
    <property type="entry name" value="Aconitase_put"/>
</dbReference>
<accession>A0ABX7PZ76</accession>
<dbReference type="Gene3D" id="3.30.499.10">
    <property type="entry name" value="Aconitase, domain 3"/>
    <property type="match status" value="2"/>
</dbReference>
<dbReference type="Gene3D" id="3.20.19.10">
    <property type="entry name" value="Aconitase, domain 4"/>
    <property type="match status" value="1"/>
</dbReference>
<dbReference type="CDD" id="cd01585">
    <property type="entry name" value="AcnA_Bact"/>
    <property type="match status" value="1"/>
</dbReference>
<dbReference type="SUPFAM" id="SSF52016">
    <property type="entry name" value="LeuD/IlvD-like"/>
    <property type="match status" value="1"/>
</dbReference>
<feature type="domain" description="Aconitase/3-isopropylmalate dehydratase large subunit alpha/beta/alpha" evidence="4">
    <location>
        <begin position="8"/>
        <end position="407"/>
    </location>
</feature>
<dbReference type="PANTHER" id="PTHR43160">
    <property type="entry name" value="ACONITATE HYDRATASE B"/>
    <property type="match status" value="1"/>
</dbReference>
<dbReference type="PANTHER" id="PTHR43160:SF3">
    <property type="entry name" value="ACONITATE HYDRATASE, MITOCHONDRIAL"/>
    <property type="match status" value="1"/>
</dbReference>
<evidence type="ECO:0000259" key="4">
    <source>
        <dbReference type="Pfam" id="PF00330"/>
    </source>
</evidence>
<gene>
    <name evidence="6" type="ORF">JZM60_09660</name>
</gene>
<keyword evidence="3" id="KW-0411">Iron-sulfur</keyword>
<organism evidence="6 7">
    <name type="scientific">Geobacter benzoatilyticus</name>
    <dbReference type="NCBI Taxonomy" id="2815309"/>
    <lineage>
        <taxon>Bacteria</taxon>
        <taxon>Pseudomonadati</taxon>
        <taxon>Thermodesulfobacteriota</taxon>
        <taxon>Desulfuromonadia</taxon>
        <taxon>Geobacterales</taxon>
        <taxon>Geobacteraceae</taxon>
        <taxon>Geobacter</taxon>
    </lineage>
</organism>
<evidence type="ECO:0000259" key="5">
    <source>
        <dbReference type="Pfam" id="PF00694"/>
    </source>
</evidence>
<dbReference type="InterPro" id="IPR015931">
    <property type="entry name" value="Acnase/IPM_dHydase_lsu_aba_1/3"/>
</dbReference>
<dbReference type="SUPFAM" id="SSF53732">
    <property type="entry name" value="Aconitase iron-sulfur domain"/>
    <property type="match status" value="1"/>
</dbReference>
<evidence type="ECO:0000256" key="3">
    <source>
        <dbReference type="ARBA" id="ARBA00023014"/>
    </source>
</evidence>
<dbReference type="EMBL" id="CP071382">
    <property type="protein sequence ID" value="QSV44442.1"/>
    <property type="molecule type" value="Genomic_DNA"/>
</dbReference>
<dbReference type="InterPro" id="IPR036008">
    <property type="entry name" value="Aconitase_4Fe-4S_dom"/>
</dbReference>
<dbReference type="NCBIfam" id="TIGR01342">
    <property type="entry name" value="acon_putative"/>
    <property type="match status" value="1"/>
</dbReference>
<keyword evidence="1" id="KW-0479">Metal-binding</keyword>
<dbReference type="Pfam" id="PF00694">
    <property type="entry name" value="Aconitase_C"/>
    <property type="match status" value="1"/>
</dbReference>
<dbReference type="EC" id="4.2.1.3" evidence="6"/>
<dbReference type="InterPro" id="IPR050926">
    <property type="entry name" value="Aconitase/IPM_isomerase"/>
</dbReference>
<dbReference type="NCBIfam" id="NF005558">
    <property type="entry name" value="PRK07229.1"/>
    <property type="match status" value="1"/>
</dbReference>
<proteinExistence type="predicted"/>
<evidence type="ECO:0000313" key="6">
    <source>
        <dbReference type="EMBL" id="QSV44442.1"/>
    </source>
</evidence>
<feature type="domain" description="Aconitase A/isopropylmalate dehydratase small subunit swivel" evidence="5">
    <location>
        <begin position="521"/>
        <end position="580"/>
    </location>
</feature>
<dbReference type="Proteomes" id="UP000663651">
    <property type="component" value="Chromosome"/>
</dbReference>
<dbReference type="InterPro" id="IPR000573">
    <property type="entry name" value="AconitaseA/IPMdHydase_ssu_swvl"/>
</dbReference>
<dbReference type="RefSeq" id="WP_207162113.1">
    <property type="nucleotide sequence ID" value="NZ_CP071382.1"/>
</dbReference>
<evidence type="ECO:0000256" key="2">
    <source>
        <dbReference type="ARBA" id="ARBA00023004"/>
    </source>
</evidence>
<dbReference type="InterPro" id="IPR001030">
    <property type="entry name" value="Acoase/IPM_deHydtase_lsu_aba"/>
</dbReference>
<dbReference type="PRINTS" id="PR00415">
    <property type="entry name" value="ACONITASE"/>
</dbReference>
<sequence length="646" mass="69714">MGKNLATKILEAHLVKGELKPGTEIALKIDHALLQDATGTMAMLEFIAMGVDRVKVELAAQYIDHNLLQTDNRNADDHIFLMTAAQRFGIHLSKPGNGVSHQVHLERFGVPGRTMLGADSHTTSAAGLAMIAMGAGGLDVSLAMAGHPFHLPCPKIWGVKLTGRLQPWVSAKDVILEMLRRHTVKGGVGKIIEYYGPGVATLSATDRAIIGNMGAELGATTSLFPSDHRTREFLEAQGRGQVWQELSADPDAAYDEYEEIDLATVEPLIACPSSPDNVVRVADMEGLKVDQVLVGSSANSAFRDLMTVCRILDGRRVASHVSFNVNPGSRQVLENVADQGGVMMLLLAGAQIHQPGCLGCIGMGQAPGTDQVSLRTFPRNFPGRSGTKNDKVYLCSPETAAAAGIFGVVTDPRKLESLMAWPDVQNPARYVLDDSSIIFPLPPEEAKKVDIVTGPNIVPFPDFEELPETLEAEVIFAVGDNISTDTIMPAGNKVLPYRSNIPAISQFVFEQLDPDFHKRAREKGNGVVVGGENYGQGSSREHAALAPRYLGIRAKIVKSFARIHKANLVNFGILPLIFKDAADYDLLKQGDRLTLPDVRRLVASGAVEIPVQVAGREIITVLDVSDRQRQELLAGGTLNYVKKGNV</sequence>
<dbReference type="InterPro" id="IPR015928">
    <property type="entry name" value="Aconitase/3IPM_dehydase_swvl"/>
</dbReference>
<reference evidence="6 7" key="1">
    <citation type="submission" date="2021-03" db="EMBL/GenBank/DDBJ databases">
        <title>Geobacter metallireducens gen. nov. sp. nov., a microorganism capable of coupling the complete oxidation of organic compounds to the reduction of iron and other metals.</title>
        <authorList>
            <person name="Li Y."/>
        </authorList>
    </citation>
    <scope>NUCLEOTIDE SEQUENCE [LARGE SCALE GENOMIC DNA]</scope>
    <source>
        <strain evidence="6 7">Jerry-YX</strain>
    </source>
</reference>
<keyword evidence="2" id="KW-0408">Iron</keyword>
<keyword evidence="7" id="KW-1185">Reference proteome</keyword>
<dbReference type="GO" id="GO:0003994">
    <property type="term" value="F:aconitate hydratase activity"/>
    <property type="evidence" value="ECO:0007669"/>
    <property type="project" value="UniProtKB-EC"/>
</dbReference>
<evidence type="ECO:0000256" key="1">
    <source>
        <dbReference type="ARBA" id="ARBA00022723"/>
    </source>
</evidence>